<keyword evidence="4" id="KW-1185">Reference proteome</keyword>
<reference evidence="4" key="1">
    <citation type="journal article" date="2019" name="Int. J. Syst. Evol. Microbiol.">
        <title>The Global Catalogue of Microorganisms (GCM) 10K type strain sequencing project: providing services to taxonomists for standard genome sequencing and annotation.</title>
        <authorList>
            <consortium name="The Broad Institute Genomics Platform"/>
            <consortium name="The Broad Institute Genome Sequencing Center for Infectious Disease"/>
            <person name="Wu L."/>
            <person name="Ma J."/>
        </authorList>
    </citation>
    <scope>NUCLEOTIDE SEQUENCE [LARGE SCALE GENOMIC DNA]</scope>
    <source>
        <strain evidence="4">IBRC-M 10908</strain>
    </source>
</reference>
<keyword evidence="1" id="KW-0597">Phosphoprotein</keyword>
<dbReference type="PROSITE" id="PS50110">
    <property type="entry name" value="RESPONSE_REGULATORY"/>
    <property type="match status" value="1"/>
</dbReference>
<evidence type="ECO:0000313" key="4">
    <source>
        <dbReference type="Proteomes" id="UP001595823"/>
    </source>
</evidence>
<comment type="caution">
    <text evidence="3">The sequence shown here is derived from an EMBL/GenBank/DDBJ whole genome shotgun (WGS) entry which is preliminary data.</text>
</comment>
<dbReference type="RefSeq" id="WP_380620721.1">
    <property type="nucleotide sequence ID" value="NZ_JBHSDK010000015.1"/>
</dbReference>
<proteinExistence type="predicted"/>
<protein>
    <recommendedName>
        <fullName evidence="2">Response regulatory domain-containing protein</fullName>
    </recommendedName>
</protein>
<dbReference type="SUPFAM" id="SSF52172">
    <property type="entry name" value="CheY-like"/>
    <property type="match status" value="1"/>
</dbReference>
<sequence length="129" mass="14094">MSTSVKEFSVLVYSHRDSVIEQIRSAIGTHPAEDVSLEYYSATDYDDIVAALDKYSIDLVIFDGEAQPMGGLGAVRQMRDETERPPKSAVVVARDADQWLGAWSGADAVLTHPLDPIGTARRITDLLLS</sequence>
<gene>
    <name evidence="3" type="ORF">ACFPET_10590</name>
</gene>
<dbReference type="InterPro" id="IPR001789">
    <property type="entry name" value="Sig_transdc_resp-reg_receiver"/>
</dbReference>
<dbReference type="EMBL" id="JBHSDK010000015">
    <property type="protein sequence ID" value="MFC4335647.1"/>
    <property type="molecule type" value="Genomic_DNA"/>
</dbReference>
<evidence type="ECO:0000256" key="1">
    <source>
        <dbReference type="PROSITE-ProRule" id="PRU00169"/>
    </source>
</evidence>
<evidence type="ECO:0000313" key="3">
    <source>
        <dbReference type="EMBL" id="MFC4335647.1"/>
    </source>
</evidence>
<dbReference type="Proteomes" id="UP001595823">
    <property type="component" value="Unassembled WGS sequence"/>
</dbReference>
<dbReference type="Gene3D" id="3.40.50.2300">
    <property type="match status" value="1"/>
</dbReference>
<evidence type="ECO:0000259" key="2">
    <source>
        <dbReference type="PROSITE" id="PS50110"/>
    </source>
</evidence>
<dbReference type="InterPro" id="IPR011006">
    <property type="entry name" value="CheY-like_superfamily"/>
</dbReference>
<feature type="domain" description="Response regulatory" evidence="2">
    <location>
        <begin position="9"/>
        <end position="127"/>
    </location>
</feature>
<name>A0ABV8TYJ4_9ACTN</name>
<organism evidence="3 4">
    <name type="scientific">Salininema proteolyticum</name>
    <dbReference type="NCBI Taxonomy" id="1607685"/>
    <lineage>
        <taxon>Bacteria</taxon>
        <taxon>Bacillati</taxon>
        <taxon>Actinomycetota</taxon>
        <taxon>Actinomycetes</taxon>
        <taxon>Glycomycetales</taxon>
        <taxon>Glycomycetaceae</taxon>
        <taxon>Salininema</taxon>
    </lineage>
</organism>
<feature type="modified residue" description="4-aspartylphosphate" evidence="1">
    <location>
        <position position="63"/>
    </location>
</feature>
<accession>A0ABV8TYJ4</accession>